<reference evidence="17" key="1">
    <citation type="submission" date="2012-01" db="EMBL/GenBank/DDBJ databases">
        <title>The Genome Sequence of Oreochromis niloticus (Nile Tilapia).</title>
        <authorList>
            <consortium name="Broad Institute Genome Assembly Team"/>
            <consortium name="Broad Institute Sequencing Platform"/>
            <person name="Di Palma F."/>
            <person name="Johnson J."/>
            <person name="Lander E.S."/>
            <person name="Lindblad-Toh K."/>
        </authorList>
    </citation>
    <scope>NUCLEOTIDE SEQUENCE [LARGE SCALE GENOMIC DNA]</scope>
</reference>
<dbReference type="STRING" id="8128.ENSONIP00000074713"/>
<protein>
    <recommendedName>
        <fullName evidence="10">KAT8 regulatory NSL complex subunit 3</fullName>
    </recommendedName>
    <alternativeName>
        <fullName evidence="11">NSL complex protein NSL3</fullName>
    </alternativeName>
    <alternativeName>
        <fullName evidence="12">Non-specific lethal 3 homolog</fullName>
    </alternativeName>
</protein>
<dbReference type="ESTHER" id="oreni-i3k0s1">
    <property type="family name" value="NLS3-Tex30"/>
</dbReference>
<feature type="domain" description="KANSL3 helical" evidence="15">
    <location>
        <begin position="94"/>
        <end position="236"/>
    </location>
</feature>
<dbReference type="InterPro" id="IPR056519">
    <property type="entry name" value="KANSL3_1st"/>
</dbReference>
<feature type="compositionally biased region" description="Low complexity" evidence="13">
    <location>
        <begin position="514"/>
        <end position="534"/>
    </location>
</feature>
<evidence type="ECO:0000256" key="6">
    <source>
        <dbReference type="ARBA" id="ARBA00022853"/>
    </source>
</evidence>
<keyword evidence="9" id="KW-0539">Nucleus</keyword>
<dbReference type="GO" id="GO:0000922">
    <property type="term" value="C:spindle pole"/>
    <property type="evidence" value="ECO:0007669"/>
    <property type="project" value="UniProtKB-SubCell"/>
</dbReference>
<evidence type="ECO:0000256" key="12">
    <source>
        <dbReference type="ARBA" id="ARBA00079519"/>
    </source>
</evidence>
<dbReference type="InterPro" id="IPR026555">
    <property type="entry name" value="NSL3/Tex30"/>
</dbReference>
<dbReference type="Pfam" id="PF20408">
    <property type="entry name" value="Abhydrolase_11"/>
    <property type="match status" value="1"/>
</dbReference>
<evidence type="ECO:0000256" key="1">
    <source>
        <dbReference type="ARBA" id="ARBA00004123"/>
    </source>
</evidence>
<dbReference type="Ensembl" id="ENSONIT00000014729.2">
    <property type="protein sequence ID" value="ENSONIP00000014717.2"/>
    <property type="gene ID" value="ENSONIG00000011688.2"/>
</dbReference>
<evidence type="ECO:0000256" key="2">
    <source>
        <dbReference type="ARBA" id="ARBA00004173"/>
    </source>
</evidence>
<reference evidence="16" key="2">
    <citation type="submission" date="2025-08" db="UniProtKB">
        <authorList>
            <consortium name="Ensembl"/>
        </authorList>
    </citation>
    <scope>IDENTIFICATION</scope>
</reference>
<evidence type="ECO:0000256" key="4">
    <source>
        <dbReference type="ARBA" id="ARBA00022490"/>
    </source>
</evidence>
<evidence type="ECO:0000313" key="17">
    <source>
        <dbReference type="Proteomes" id="UP000005207"/>
    </source>
</evidence>
<keyword evidence="6" id="KW-0156">Chromatin regulator</keyword>
<accession>I3K0S2</accession>
<evidence type="ECO:0000256" key="10">
    <source>
        <dbReference type="ARBA" id="ARBA00068104"/>
    </source>
</evidence>
<dbReference type="PANTHER" id="PTHR13136:SF16">
    <property type="entry name" value="KAT8 REGULATORY NSL COMPLEX SUBUNIT 3"/>
    <property type="match status" value="1"/>
</dbReference>
<dbReference type="Pfam" id="PF23154">
    <property type="entry name" value="KANSL3_1st"/>
    <property type="match status" value="1"/>
</dbReference>
<dbReference type="GeneTree" id="ENSGT00390000007636"/>
<evidence type="ECO:0000259" key="15">
    <source>
        <dbReference type="Pfam" id="PF23154"/>
    </source>
</evidence>
<evidence type="ECO:0000256" key="13">
    <source>
        <dbReference type="SAM" id="MobiDB-lite"/>
    </source>
</evidence>
<dbReference type="GO" id="GO:0005739">
    <property type="term" value="C:mitochondrion"/>
    <property type="evidence" value="ECO:0007669"/>
    <property type="project" value="UniProtKB-SubCell"/>
</dbReference>
<reference evidence="16" key="3">
    <citation type="submission" date="2025-09" db="UniProtKB">
        <authorList>
            <consortium name="Ensembl"/>
        </authorList>
    </citation>
    <scope>IDENTIFICATION</scope>
</reference>
<sequence length="811" mass="86867">MHRGGDKDFQTSARKMGTSLLFQLSAHERELDLVFLDHSYAKPWNAHPDASSARPTRTLFVTPRRQPEPVLDSDSVIDVETVTPTPVPLYDNHKALSVMKECERHVLFARTVAESPPPPDDWEEHVNKTGWTVAQNKLFNKVIKALQAERLARLANENTSNEPILRRIAVDKCARKVRHALASVNWDTKLTQWLHTTLIESLSLAMLAAYLDVLQTLKSKLPSLIDRMLLSSAKTGAPSAEALSLLLKRPWDPAVGVLSQNKPSKLPGSPLILIAPSSPTNPALSTSRRMRFWQSQLSFFGKVIPIHTHVNSGANIGITQCLEHMLGTVRAKVMEVHSHFPHKPIILVGWNAGALMACHVSLMEYLTAVVCLGFPLLTVNGPRGDVDDPLLDMKTPVLFVVGQNALQCSTEGMEEFREKLRADNSMVVVGGADDNLRINSAKMKSEGLTQTMVDRCIQDEIADFLSGVLTRAEGHGHGSGEMRDMDTEKKKRPRRELPFDMERGRPSSPALRDLSSVCSSPTSSPKPKTSGLSPAQKSSLITATQLLKTHMQRSGTVLSHKQAQGHCPVHPTLPVTSDQMEGLDRDELRSHGKRRQTPSPTPSKASKRAKIKVTIVSQSDSAGGSLSPAAHEVGVSGKPLTVTVGQTVAGAKELSGLLTGQRSGSLSEVSGALSPGSSSFSSVQPCMVSGPSTPAQAQAPATAQAPSASSLLQGLSFSLQEIVTKAPNVPSTAANTGGTQGPVLSSAGTSSSALLRAVPVVTTGGVAKTTAIHQLLTNGGLAKLASSLPGLAHITNQTTGMSRAAKTRRPR</sequence>
<proteinExistence type="predicted"/>
<feature type="compositionally biased region" description="Polar residues" evidence="13">
    <location>
        <begin position="551"/>
        <end position="562"/>
    </location>
</feature>
<feature type="region of interest" description="Disordered" evidence="13">
    <location>
        <begin position="683"/>
        <end position="704"/>
    </location>
</feature>
<dbReference type="GO" id="GO:0045944">
    <property type="term" value="P:positive regulation of transcription by RNA polymerase II"/>
    <property type="evidence" value="ECO:0007669"/>
    <property type="project" value="TreeGrafter"/>
</dbReference>
<feature type="region of interest" description="Disordered" evidence="13">
    <location>
        <begin position="472"/>
        <end position="538"/>
    </location>
</feature>
<dbReference type="GO" id="GO:0005634">
    <property type="term" value="C:nucleus"/>
    <property type="evidence" value="ECO:0007669"/>
    <property type="project" value="UniProtKB-SubCell"/>
</dbReference>
<dbReference type="AlphaFoldDB" id="I3K0S2"/>
<evidence type="ECO:0000259" key="14">
    <source>
        <dbReference type="Pfam" id="PF20408"/>
    </source>
</evidence>
<evidence type="ECO:0000313" key="16">
    <source>
        <dbReference type="Ensembl" id="ENSONIP00000014717.2"/>
    </source>
</evidence>
<comment type="subcellular location">
    <subcellularLocation>
        <location evidence="3">Cytoplasm</location>
        <location evidence="3">Cytoskeleton</location>
        <location evidence="3">Spindle pole</location>
    </subcellularLocation>
    <subcellularLocation>
        <location evidence="2">Mitochondrion</location>
    </subcellularLocation>
    <subcellularLocation>
        <location evidence="1">Nucleus</location>
    </subcellularLocation>
</comment>
<name>I3K0S2_ORENI</name>
<evidence type="ECO:0000256" key="8">
    <source>
        <dbReference type="ARBA" id="ARBA00023212"/>
    </source>
</evidence>
<evidence type="ECO:0000256" key="3">
    <source>
        <dbReference type="ARBA" id="ARBA00004647"/>
    </source>
</evidence>
<keyword evidence="17" id="KW-1185">Reference proteome</keyword>
<dbReference type="Gene3D" id="3.40.50.1820">
    <property type="entry name" value="alpha/beta hydrolase"/>
    <property type="match status" value="1"/>
</dbReference>
<keyword evidence="7" id="KW-0496">Mitochondrion</keyword>
<dbReference type="GO" id="GO:0005874">
    <property type="term" value="C:microtubule"/>
    <property type="evidence" value="ECO:0007669"/>
    <property type="project" value="UniProtKB-KW"/>
</dbReference>
<dbReference type="GO" id="GO:0044545">
    <property type="term" value="C:NSL complex"/>
    <property type="evidence" value="ECO:0007669"/>
    <property type="project" value="TreeGrafter"/>
</dbReference>
<dbReference type="InterPro" id="IPR029058">
    <property type="entry name" value="AB_hydrolase_fold"/>
</dbReference>
<feature type="compositionally biased region" description="Low complexity" evidence="13">
    <location>
        <begin position="689"/>
        <end position="704"/>
    </location>
</feature>
<gene>
    <name evidence="16" type="primary">KANSL3</name>
    <name evidence="16" type="synonym">kansl3</name>
</gene>
<keyword evidence="4" id="KW-0963">Cytoplasm</keyword>
<organism evidence="16 17">
    <name type="scientific">Oreochromis niloticus</name>
    <name type="common">Nile tilapia</name>
    <name type="synonym">Tilapia nilotica</name>
    <dbReference type="NCBI Taxonomy" id="8128"/>
    <lineage>
        <taxon>Eukaryota</taxon>
        <taxon>Metazoa</taxon>
        <taxon>Chordata</taxon>
        <taxon>Craniata</taxon>
        <taxon>Vertebrata</taxon>
        <taxon>Euteleostomi</taxon>
        <taxon>Actinopterygii</taxon>
        <taxon>Neopterygii</taxon>
        <taxon>Teleostei</taxon>
        <taxon>Neoteleostei</taxon>
        <taxon>Acanthomorphata</taxon>
        <taxon>Ovalentaria</taxon>
        <taxon>Cichlomorphae</taxon>
        <taxon>Cichliformes</taxon>
        <taxon>Cichlidae</taxon>
        <taxon>African cichlids</taxon>
        <taxon>Pseudocrenilabrinae</taxon>
        <taxon>Oreochromini</taxon>
        <taxon>Oreochromis</taxon>
    </lineage>
</organism>
<evidence type="ECO:0000256" key="11">
    <source>
        <dbReference type="ARBA" id="ARBA00077273"/>
    </source>
</evidence>
<keyword evidence="8" id="KW-0206">Cytoskeleton</keyword>
<evidence type="ECO:0000256" key="9">
    <source>
        <dbReference type="ARBA" id="ARBA00023242"/>
    </source>
</evidence>
<dbReference type="GO" id="GO:0006325">
    <property type="term" value="P:chromatin organization"/>
    <property type="evidence" value="ECO:0007669"/>
    <property type="project" value="UniProtKB-KW"/>
</dbReference>
<dbReference type="PANTHER" id="PTHR13136">
    <property type="entry name" value="TESTIS DEVELOPMENT PROTEIN PRTD"/>
    <property type="match status" value="1"/>
</dbReference>
<evidence type="ECO:0000256" key="7">
    <source>
        <dbReference type="ARBA" id="ARBA00023128"/>
    </source>
</evidence>
<feature type="compositionally biased region" description="Basic and acidic residues" evidence="13">
    <location>
        <begin position="472"/>
        <end position="505"/>
    </location>
</feature>
<dbReference type="InterPro" id="IPR046879">
    <property type="entry name" value="KANL3/Tex30_Abhydrolase"/>
</dbReference>
<dbReference type="SUPFAM" id="SSF53474">
    <property type="entry name" value="alpha/beta-Hydrolases"/>
    <property type="match status" value="1"/>
</dbReference>
<feature type="domain" description="KANL3/Tex30 alpha/beta hydrolase-like" evidence="14">
    <location>
        <begin position="325"/>
        <end position="461"/>
    </location>
</feature>
<feature type="region of interest" description="Disordered" evidence="13">
    <location>
        <begin position="551"/>
        <end position="610"/>
    </location>
</feature>
<evidence type="ECO:0000256" key="5">
    <source>
        <dbReference type="ARBA" id="ARBA00022701"/>
    </source>
</evidence>
<dbReference type="Proteomes" id="UP000005207">
    <property type="component" value="Linkage group LG12"/>
</dbReference>
<dbReference type="FunFam" id="3.40.50.1820:FF:000032">
    <property type="entry name" value="KAT8 regulatory NSL complex subunit 3 isoform X2"/>
    <property type="match status" value="1"/>
</dbReference>
<keyword evidence="5" id="KW-0493">Microtubule</keyword>